<keyword evidence="2" id="KW-0234">DNA repair</keyword>
<dbReference type="Pfam" id="PF13555">
    <property type="entry name" value="AAA_29"/>
    <property type="match status" value="1"/>
</dbReference>
<feature type="coiled-coil region" evidence="4">
    <location>
        <begin position="328"/>
        <end position="376"/>
    </location>
</feature>
<organism evidence="5 6">
    <name type="scientific">Actinocatenispora rupis</name>
    <dbReference type="NCBI Taxonomy" id="519421"/>
    <lineage>
        <taxon>Bacteria</taxon>
        <taxon>Bacillati</taxon>
        <taxon>Actinomycetota</taxon>
        <taxon>Actinomycetes</taxon>
        <taxon>Micromonosporales</taxon>
        <taxon>Micromonosporaceae</taxon>
        <taxon>Actinocatenispora</taxon>
    </lineage>
</organism>
<dbReference type="GO" id="GO:0009432">
    <property type="term" value="P:SOS response"/>
    <property type="evidence" value="ECO:0007669"/>
    <property type="project" value="UniProtKB-KW"/>
</dbReference>
<evidence type="ECO:0000313" key="5">
    <source>
        <dbReference type="EMBL" id="GID09969.1"/>
    </source>
</evidence>
<dbReference type="AlphaFoldDB" id="A0A8J3J4H0"/>
<sequence length="1121" mass="123699">MTDWARTIHLGQVRLTRLQVVNWGTFSGYKDFPVDERGVLFTGPSGSGKSSLMDAHSLVLLPTHDQRFNASADLTARGAKQATRSVADYVRGAWSETNDDNAQARTRYLRGGKATWSAVAATYDNGLGSVTTAVVVKWFTGAETDGSSLKSLFHLYDGQFELPVLEEWAARTFDTRWLRSAFPCVPCDGQGRFLRELSRRIGLGTSAAALSLLGKAKAMKNVGDLNMFIGGNMLDEPETFAAADKMLDTFNPLNDAYDTARRAHAQEKVLHDLPAAWETYQRSGHQQTMAERLLGAPLDRYVRGVQVRAVREALDDIDELTGALDARLSGTQEQAEAAEEEYRSLDSQLRADGGVLKQLQDQLRTARAEFRTREQAYEGFARLVEEIGAAPPTDRDGFDRLHASLTALLRDAANEAARLAPRRYPLISAAAKARDAHRAKEAELAALRSARSLIPARHQERRELIARGAGVPADELAYAAELIDVADGEERWRPAAEKVLRGFGLRLLVPARHQQAVMRFVDEHDMRGVLEYSVVAPAAAAVTPGPDTLAGKLTVDTDHPSGRWLAAQLAKRFGHVCVDAAHELERHQLAVTLRGTVKQPGNTFRKDDRAELTSRSSYILGANTAAKIAVLAEEAAALGERRRAADEEADAVDRRCTALDRTARCGEQLGRYLDWTQLDHWASADTVRGIEERIAEVRSDDADLGKLELRRDDAYQRWKDLLEECATLKAQLGGHNTRQAALIAILEAEQDRPHGVDDDAERAYLDEAFAATEVTVDPQHVEPVRSALRRELTARREKADADRSHARTRVRTALDRFLEQWPDSAPDTSGDLDASGADFAALHADIVQRRLPEAMAQFQRMISEDMVPSISVLQRAIENATADIRRRIDMVNAGLRRVEFNTGRYLQIAYRANPSPDVREFRSMVDTLLGQAPAARGNPARLLAQFQRVQALMARFTAPTPEARRWRTNVLDVRTGYVFYGQEVDGDGQVHYTYRNTSSNSGGEQEKLVAFCLAAALSYNLADPDGDGLPRFAPLMLDEAFSKSDEEFSRQALAAFDDFGFQLIIAAPIRMAGILEPFIGQAVLVDKRVFADGAHSHAATATFGDLVTRAERAADDTRATA</sequence>
<evidence type="ECO:0000256" key="4">
    <source>
        <dbReference type="SAM" id="Coils"/>
    </source>
</evidence>
<keyword evidence="1" id="KW-0227">DNA damage</keyword>
<dbReference type="Gene3D" id="3.40.50.300">
    <property type="entry name" value="P-loop containing nucleotide triphosphate hydrolases"/>
    <property type="match status" value="1"/>
</dbReference>
<dbReference type="PANTHER" id="PTHR32182:SF0">
    <property type="entry name" value="DNA REPLICATION AND REPAIR PROTEIN RECF"/>
    <property type="match status" value="1"/>
</dbReference>
<evidence type="ECO:0000256" key="3">
    <source>
        <dbReference type="ARBA" id="ARBA00023236"/>
    </source>
</evidence>
<keyword evidence="4" id="KW-0175">Coiled coil</keyword>
<proteinExistence type="predicted"/>
<dbReference type="InterPro" id="IPR027417">
    <property type="entry name" value="P-loop_NTPase"/>
</dbReference>
<name>A0A8J3J4H0_9ACTN</name>
<dbReference type="GO" id="GO:0006302">
    <property type="term" value="P:double-strand break repair"/>
    <property type="evidence" value="ECO:0007669"/>
    <property type="project" value="TreeGrafter"/>
</dbReference>
<dbReference type="PANTHER" id="PTHR32182">
    <property type="entry name" value="DNA REPLICATION AND REPAIR PROTEIN RECF"/>
    <property type="match status" value="1"/>
</dbReference>
<reference evidence="5" key="1">
    <citation type="submission" date="2021-01" db="EMBL/GenBank/DDBJ databases">
        <title>Whole genome shotgun sequence of Actinocatenispora rupis NBRC 107355.</title>
        <authorList>
            <person name="Komaki H."/>
            <person name="Tamura T."/>
        </authorList>
    </citation>
    <scope>NUCLEOTIDE SEQUENCE</scope>
    <source>
        <strain evidence="5">NBRC 107355</strain>
    </source>
</reference>
<dbReference type="RefSeq" id="WP_203655030.1">
    <property type="nucleotide sequence ID" value="NZ_BAAAZM010000002.1"/>
</dbReference>
<dbReference type="EMBL" id="BOMB01000004">
    <property type="protein sequence ID" value="GID09969.1"/>
    <property type="molecule type" value="Genomic_DNA"/>
</dbReference>
<evidence type="ECO:0000256" key="2">
    <source>
        <dbReference type="ARBA" id="ARBA00023204"/>
    </source>
</evidence>
<keyword evidence="6" id="KW-1185">Reference proteome</keyword>
<evidence type="ECO:0000313" key="6">
    <source>
        <dbReference type="Proteomes" id="UP000612808"/>
    </source>
</evidence>
<accession>A0A8J3J4H0</accession>
<evidence type="ECO:0000256" key="1">
    <source>
        <dbReference type="ARBA" id="ARBA00022763"/>
    </source>
</evidence>
<comment type="caution">
    <text evidence="5">The sequence shown here is derived from an EMBL/GenBank/DDBJ whole genome shotgun (WGS) entry which is preliminary data.</text>
</comment>
<keyword evidence="3" id="KW-0742">SOS response</keyword>
<dbReference type="Proteomes" id="UP000612808">
    <property type="component" value="Unassembled WGS sequence"/>
</dbReference>
<dbReference type="GO" id="GO:0000731">
    <property type="term" value="P:DNA synthesis involved in DNA repair"/>
    <property type="evidence" value="ECO:0007669"/>
    <property type="project" value="TreeGrafter"/>
</dbReference>
<gene>
    <name evidence="5" type="ORF">Aru02nite_08580</name>
</gene>
<dbReference type="Pfam" id="PF13558">
    <property type="entry name" value="SbcC_Walker_B"/>
    <property type="match status" value="1"/>
</dbReference>
<protein>
    <submittedName>
        <fullName evidence="5">Nuclease</fullName>
    </submittedName>
</protein>
<dbReference type="SUPFAM" id="SSF52540">
    <property type="entry name" value="P-loop containing nucleoside triphosphate hydrolases"/>
    <property type="match status" value="1"/>
</dbReference>